<evidence type="ECO:0000313" key="2">
    <source>
        <dbReference type="EMBL" id="MBC1457248.1"/>
    </source>
</evidence>
<feature type="region of interest" description="Disordered" evidence="1">
    <location>
        <begin position="37"/>
        <end position="64"/>
    </location>
</feature>
<dbReference type="EMBL" id="JAARQN010000003">
    <property type="protein sequence ID" value="MBC1457248.1"/>
    <property type="molecule type" value="Genomic_DNA"/>
</dbReference>
<name>A0A841YVD7_9LIST</name>
<gene>
    <name evidence="2" type="ORF">HB850_05730</name>
</gene>
<proteinExistence type="predicted"/>
<organism evidence="2 3">
    <name type="scientific">Listeria newyorkensis</name>
    <dbReference type="NCBI Taxonomy" id="1497681"/>
    <lineage>
        <taxon>Bacteria</taxon>
        <taxon>Bacillati</taxon>
        <taxon>Bacillota</taxon>
        <taxon>Bacilli</taxon>
        <taxon>Bacillales</taxon>
        <taxon>Listeriaceae</taxon>
        <taxon>Listeria</taxon>
    </lineage>
</organism>
<dbReference type="AlphaFoldDB" id="A0A841YVD7"/>
<reference evidence="2 3" key="1">
    <citation type="submission" date="2020-03" db="EMBL/GenBank/DDBJ databases">
        <title>Soil Listeria distribution.</title>
        <authorList>
            <person name="Liao J."/>
            <person name="Wiedmann M."/>
        </authorList>
    </citation>
    <scope>NUCLEOTIDE SEQUENCE [LARGE SCALE GENOMIC DNA]</scope>
    <source>
        <strain evidence="2 3">FSL L7-1614</strain>
    </source>
</reference>
<evidence type="ECO:0000313" key="3">
    <source>
        <dbReference type="Proteomes" id="UP000569903"/>
    </source>
</evidence>
<dbReference type="RefSeq" id="WP_185388549.1">
    <property type="nucleotide sequence ID" value="NZ_JAARQN010000003.1"/>
</dbReference>
<sequence length="64" mass="7142">MEIAKKYTVSTRVQQNGVPGADTEQLVIGDKTVAPTTINETQLTEKETESRSNRKRQHVSLATR</sequence>
<protein>
    <submittedName>
        <fullName evidence="2">Uncharacterized protein</fullName>
    </submittedName>
</protein>
<comment type="caution">
    <text evidence="2">The sequence shown here is derived from an EMBL/GenBank/DDBJ whole genome shotgun (WGS) entry which is preliminary data.</text>
</comment>
<evidence type="ECO:0000256" key="1">
    <source>
        <dbReference type="SAM" id="MobiDB-lite"/>
    </source>
</evidence>
<accession>A0A841YVD7</accession>
<dbReference type="Proteomes" id="UP000569903">
    <property type="component" value="Unassembled WGS sequence"/>
</dbReference>
<feature type="compositionally biased region" description="Basic and acidic residues" evidence="1">
    <location>
        <begin position="43"/>
        <end position="52"/>
    </location>
</feature>